<feature type="compositionally biased region" description="Basic residues" evidence="2">
    <location>
        <begin position="58"/>
        <end position="72"/>
    </location>
</feature>
<keyword evidence="4" id="KW-1185">Reference proteome</keyword>
<evidence type="ECO:0000313" key="4">
    <source>
        <dbReference type="Proteomes" id="UP000335636"/>
    </source>
</evidence>
<dbReference type="PROSITE" id="PS50005">
    <property type="entry name" value="TPR"/>
    <property type="match status" value="1"/>
</dbReference>
<name>A0A5E4B6X1_MARMO</name>
<dbReference type="Proteomes" id="UP000335636">
    <property type="component" value="Unassembled WGS sequence"/>
</dbReference>
<dbReference type="InterPro" id="IPR011990">
    <property type="entry name" value="TPR-like_helical_dom_sf"/>
</dbReference>
<evidence type="ECO:0000256" key="2">
    <source>
        <dbReference type="SAM" id="MobiDB-lite"/>
    </source>
</evidence>
<feature type="region of interest" description="Disordered" evidence="2">
    <location>
        <begin position="1"/>
        <end position="84"/>
    </location>
</feature>
<gene>
    <name evidence="3" type="ORF">MONAX_5E024841</name>
</gene>
<evidence type="ECO:0008006" key="5">
    <source>
        <dbReference type="Google" id="ProtNLM"/>
    </source>
</evidence>
<comment type="caution">
    <text evidence="3">The sequence shown here is derived from an EMBL/GenBank/DDBJ whole genome shotgun (WGS) entry which is preliminary data.</text>
</comment>
<reference evidence="3" key="1">
    <citation type="submission" date="2019-04" db="EMBL/GenBank/DDBJ databases">
        <authorList>
            <person name="Alioto T."/>
            <person name="Alioto T."/>
        </authorList>
    </citation>
    <scope>NUCLEOTIDE SEQUENCE [LARGE SCALE GENOMIC DNA]</scope>
</reference>
<sequence length="454" mass="51262">MGLSTPQRSARARPQRSRPAVPRTAAEARPRGHARPCSGGAGLRARPHCAPTGEPQWGRKRGTRGKGRGRRRPPPERRRTATLAGRELASVVAAWLAAAEGLRRRPLPPAIRLTWRAGGGGGGGPRPRLAGCGPGRDAPGAGPSTPPPWVCGLCAMDNFTEGDFTVADYALLEDSPYEDDCVFAPEYTTDDYVRVTQLYCDGVGMKYKDYAQSEKHLEFDICNIWCSKPLSVLQDYCDAIKIYIFWPLLFQHQHSSVISRLHPCVETTSRASEISLKKLQYLELMEDIVDLAKKVANDSFLIEGLLRIGYKIENKILAMEEALNWVKYTGDTTILPKLGLIDNCWSMLSIFFTEYKYHITKVVTENCNLLEEFKTQNCAECMEQGELMKMKGNEEFSKERFDIAIIYYTRAIEYRPENHLLYGNRALCFLRTGQFRTHSHGRKFGKYQSLKRRK</sequence>
<dbReference type="SUPFAM" id="SSF48452">
    <property type="entry name" value="TPR-like"/>
    <property type="match status" value="1"/>
</dbReference>
<protein>
    <recommendedName>
        <fullName evidence="5">Tetratricopeptide repeat domain 3</fullName>
    </recommendedName>
</protein>
<proteinExistence type="predicted"/>
<dbReference type="EMBL" id="CABDUW010000290">
    <property type="protein sequence ID" value="VTJ64976.1"/>
    <property type="molecule type" value="Genomic_DNA"/>
</dbReference>
<evidence type="ECO:0000313" key="3">
    <source>
        <dbReference type="EMBL" id="VTJ64976.1"/>
    </source>
</evidence>
<feature type="repeat" description="TPR" evidence="1">
    <location>
        <begin position="385"/>
        <end position="418"/>
    </location>
</feature>
<dbReference type="GO" id="GO:0006511">
    <property type="term" value="P:ubiquitin-dependent protein catabolic process"/>
    <property type="evidence" value="ECO:0007669"/>
    <property type="project" value="TreeGrafter"/>
</dbReference>
<accession>A0A5E4B6X1</accession>
<dbReference type="PANTHER" id="PTHR17550">
    <property type="entry name" value="E3 UBIQUITIN-PROTEIN LIGASE TTC3"/>
    <property type="match status" value="1"/>
</dbReference>
<organism evidence="3 4">
    <name type="scientific">Marmota monax</name>
    <name type="common">Woodchuck</name>
    <dbReference type="NCBI Taxonomy" id="9995"/>
    <lineage>
        <taxon>Eukaryota</taxon>
        <taxon>Metazoa</taxon>
        <taxon>Chordata</taxon>
        <taxon>Craniata</taxon>
        <taxon>Vertebrata</taxon>
        <taxon>Euteleostomi</taxon>
        <taxon>Mammalia</taxon>
        <taxon>Eutheria</taxon>
        <taxon>Euarchontoglires</taxon>
        <taxon>Glires</taxon>
        <taxon>Rodentia</taxon>
        <taxon>Sciuromorpha</taxon>
        <taxon>Sciuridae</taxon>
        <taxon>Xerinae</taxon>
        <taxon>Marmotini</taxon>
        <taxon>Marmota</taxon>
    </lineage>
</organism>
<evidence type="ECO:0000256" key="1">
    <source>
        <dbReference type="PROSITE-ProRule" id="PRU00339"/>
    </source>
</evidence>
<keyword evidence="1" id="KW-0802">TPR repeat</keyword>
<dbReference type="GO" id="GO:0004842">
    <property type="term" value="F:ubiquitin-protein transferase activity"/>
    <property type="evidence" value="ECO:0007669"/>
    <property type="project" value="TreeGrafter"/>
</dbReference>
<dbReference type="AlphaFoldDB" id="A0A5E4B6X1"/>
<dbReference type="PANTHER" id="PTHR17550:SF4">
    <property type="entry name" value="E3 UBIQUITIN-PROTEIN LIGASE TTC3"/>
    <property type="match status" value="1"/>
</dbReference>
<dbReference type="Gene3D" id="1.25.40.10">
    <property type="entry name" value="Tetratricopeptide repeat domain"/>
    <property type="match status" value="1"/>
</dbReference>
<dbReference type="InterPro" id="IPR019734">
    <property type="entry name" value="TPR_rpt"/>
</dbReference>